<reference evidence="2" key="1">
    <citation type="journal article" date="2022" name="bioRxiv">
        <title>Sequencing and chromosome-scale assembly of the giantPleurodeles waltlgenome.</title>
        <authorList>
            <person name="Brown T."/>
            <person name="Elewa A."/>
            <person name="Iarovenko S."/>
            <person name="Subramanian E."/>
            <person name="Araus A.J."/>
            <person name="Petzold A."/>
            <person name="Susuki M."/>
            <person name="Suzuki K.-i.T."/>
            <person name="Hayashi T."/>
            <person name="Toyoda A."/>
            <person name="Oliveira C."/>
            <person name="Osipova E."/>
            <person name="Leigh N.D."/>
            <person name="Simon A."/>
            <person name="Yun M.H."/>
        </authorList>
    </citation>
    <scope>NUCLEOTIDE SEQUENCE</scope>
    <source>
        <strain evidence="2">20211129_DDA</strain>
        <tissue evidence="2">Liver</tissue>
    </source>
</reference>
<sequence>MHAVYGRQSLPPAPPLMRSRPVEIEAAEQRASRGRARLNTTRGRGGCSLALCFCVRFILIGIYDPFVLIGRLGVGAGPKERHSPSLFRGRSPLSISHAMHAL</sequence>
<accession>A0AAV7M861</accession>
<evidence type="ECO:0000313" key="3">
    <source>
        <dbReference type="Proteomes" id="UP001066276"/>
    </source>
</evidence>
<organism evidence="2 3">
    <name type="scientific">Pleurodeles waltl</name>
    <name type="common">Iberian ribbed newt</name>
    <dbReference type="NCBI Taxonomy" id="8319"/>
    <lineage>
        <taxon>Eukaryota</taxon>
        <taxon>Metazoa</taxon>
        <taxon>Chordata</taxon>
        <taxon>Craniata</taxon>
        <taxon>Vertebrata</taxon>
        <taxon>Euteleostomi</taxon>
        <taxon>Amphibia</taxon>
        <taxon>Batrachia</taxon>
        <taxon>Caudata</taxon>
        <taxon>Salamandroidea</taxon>
        <taxon>Salamandridae</taxon>
        <taxon>Pleurodelinae</taxon>
        <taxon>Pleurodeles</taxon>
    </lineage>
</organism>
<dbReference type="EMBL" id="JANPWB010000014">
    <property type="protein sequence ID" value="KAJ1099976.1"/>
    <property type="molecule type" value="Genomic_DNA"/>
</dbReference>
<keyword evidence="1" id="KW-1133">Transmembrane helix</keyword>
<dbReference type="Proteomes" id="UP001066276">
    <property type="component" value="Chromosome 10"/>
</dbReference>
<evidence type="ECO:0000313" key="2">
    <source>
        <dbReference type="EMBL" id="KAJ1099976.1"/>
    </source>
</evidence>
<feature type="transmembrane region" description="Helical" evidence="1">
    <location>
        <begin position="45"/>
        <end position="63"/>
    </location>
</feature>
<name>A0AAV7M861_PLEWA</name>
<dbReference type="AlphaFoldDB" id="A0AAV7M861"/>
<proteinExistence type="predicted"/>
<keyword evidence="1" id="KW-0472">Membrane</keyword>
<gene>
    <name evidence="2" type="ORF">NDU88_005067</name>
</gene>
<keyword evidence="1" id="KW-0812">Transmembrane</keyword>
<keyword evidence="3" id="KW-1185">Reference proteome</keyword>
<protein>
    <submittedName>
        <fullName evidence="2">Uncharacterized protein</fullName>
    </submittedName>
</protein>
<comment type="caution">
    <text evidence="2">The sequence shown here is derived from an EMBL/GenBank/DDBJ whole genome shotgun (WGS) entry which is preliminary data.</text>
</comment>
<evidence type="ECO:0000256" key="1">
    <source>
        <dbReference type="SAM" id="Phobius"/>
    </source>
</evidence>